<sequence length="212" mass="23569">MRILIVLCLAALVRAGARFDEIGEEIAELTAEVVAFENMIEDRIEQAEARHAQWHVFSSRIDAVEGSGCDDAIQMQCGGDTPDCVSRLLICDGENDCLNGADESQCRVFTPEGSKWKAEFTWDTCTKRKPKELSVTFTHYEVPEELPSFPEVKAEAYMSSENDDFSYSANLILSGYMDLKPGQNKLYLRPPESDGLGLQCIFDGVNDDHCPG</sequence>
<dbReference type="InterPro" id="IPR036055">
    <property type="entry name" value="LDL_receptor-like_sf"/>
</dbReference>
<feature type="non-terminal residue" evidence="5">
    <location>
        <position position="212"/>
    </location>
</feature>
<comment type="caution">
    <text evidence="2">Lacks conserved residue(s) required for the propagation of feature annotation.</text>
</comment>
<dbReference type="Gene3D" id="2.40.128.620">
    <property type="match status" value="1"/>
</dbReference>
<keyword evidence="1 2" id="KW-1015">Disulfide bond</keyword>
<reference evidence="5" key="1">
    <citation type="journal article" date="2006" name="J. Mol. Evol.">
        <title>Gene structure and molecular phylogeny of the linker chains from the giant annelid hexagonal bilayer hemoglobins.</title>
        <authorList>
            <person name="Chabasse C."/>
            <person name="Bailly X."/>
            <person name="Sanchez S."/>
            <person name="Rousselot M."/>
            <person name="Zal F."/>
        </authorList>
    </citation>
    <scope>NUCLEOTIDE SEQUENCE</scope>
</reference>
<dbReference type="InterPro" id="IPR002172">
    <property type="entry name" value="LDrepeatLR_classA_rpt"/>
</dbReference>
<dbReference type="AlphaFoldDB" id="Q4A1S4"/>
<dbReference type="Pfam" id="PF16915">
    <property type="entry name" value="Eryth_link_C"/>
    <property type="match status" value="1"/>
</dbReference>
<feature type="domain" description="Annelid erythrocruorin linker subunit C-terminal" evidence="4">
    <location>
        <begin position="110"/>
        <end position="212"/>
    </location>
</feature>
<gene>
    <name evidence="5" type="primary">hbL2</name>
</gene>
<dbReference type="CDD" id="cd00112">
    <property type="entry name" value="LDLa"/>
    <property type="match status" value="1"/>
</dbReference>
<name>Q4A1S4_9ANNE</name>
<evidence type="ECO:0000256" key="2">
    <source>
        <dbReference type="PROSITE-ProRule" id="PRU00124"/>
    </source>
</evidence>
<dbReference type="SUPFAM" id="SSF57424">
    <property type="entry name" value="LDL receptor-like module"/>
    <property type="match status" value="1"/>
</dbReference>
<dbReference type="SUPFAM" id="SSF141480">
    <property type="entry name" value="Extracellular hemoglobin linker subunit, receptor domain"/>
    <property type="match status" value="1"/>
</dbReference>
<dbReference type="PROSITE" id="PS01209">
    <property type="entry name" value="LDLRA_1"/>
    <property type="match status" value="1"/>
</dbReference>
<accession>Q4A1S4</accession>
<dbReference type="Pfam" id="PF00057">
    <property type="entry name" value="Ldl_recept_a"/>
    <property type="match status" value="1"/>
</dbReference>
<dbReference type="SMART" id="SM00192">
    <property type="entry name" value="LDLa"/>
    <property type="match status" value="1"/>
</dbReference>
<dbReference type="InterPro" id="IPR031639">
    <property type="entry name" value="Eryth_link_C"/>
</dbReference>
<organism evidence="5">
    <name type="scientific">Alvinella pompejana</name>
    <dbReference type="NCBI Taxonomy" id="6376"/>
    <lineage>
        <taxon>Eukaryota</taxon>
        <taxon>Metazoa</taxon>
        <taxon>Spiralia</taxon>
        <taxon>Lophotrochozoa</taxon>
        <taxon>Annelida</taxon>
        <taxon>Polychaeta</taxon>
        <taxon>Sedentaria</taxon>
        <taxon>Canalipalpata</taxon>
        <taxon>Terebellida</taxon>
        <taxon>Terebelliformia</taxon>
        <taxon>Alvinellidae</taxon>
        <taxon>Alvinella</taxon>
    </lineage>
</organism>
<feature type="chain" id="PRO_5012407063" evidence="3">
    <location>
        <begin position="16"/>
        <end position="212"/>
    </location>
</feature>
<evidence type="ECO:0000256" key="1">
    <source>
        <dbReference type="ARBA" id="ARBA00023157"/>
    </source>
</evidence>
<feature type="disulfide bond" evidence="2">
    <location>
        <begin position="91"/>
        <end position="106"/>
    </location>
</feature>
<dbReference type="EMBL" id="AM000030">
    <property type="protein sequence ID" value="CAJ00868.1"/>
    <property type="molecule type" value="mRNA"/>
</dbReference>
<keyword evidence="3" id="KW-0732">Signal</keyword>
<feature type="signal peptide" evidence="3">
    <location>
        <begin position="1"/>
        <end position="15"/>
    </location>
</feature>
<evidence type="ECO:0000313" key="5">
    <source>
        <dbReference type="EMBL" id="CAJ00868.1"/>
    </source>
</evidence>
<proteinExistence type="evidence at transcript level"/>
<evidence type="ECO:0000256" key="3">
    <source>
        <dbReference type="SAM" id="SignalP"/>
    </source>
</evidence>
<dbReference type="InterPro" id="IPR023415">
    <property type="entry name" value="LDLR_class-A_CS"/>
</dbReference>
<dbReference type="PROSITE" id="PS50068">
    <property type="entry name" value="LDLRA_2"/>
    <property type="match status" value="1"/>
</dbReference>
<dbReference type="InterPro" id="IPR036153">
    <property type="entry name" value="Eryth_link_C_sf"/>
</dbReference>
<protein>
    <submittedName>
        <fullName evidence="5">Extracellular hemoglobin linker L2</fullName>
    </submittedName>
</protein>
<evidence type="ECO:0000259" key="4">
    <source>
        <dbReference type="Pfam" id="PF16915"/>
    </source>
</evidence>